<evidence type="ECO:0000256" key="1">
    <source>
        <dbReference type="SAM" id="MobiDB-lite"/>
    </source>
</evidence>
<feature type="region of interest" description="Disordered" evidence="1">
    <location>
        <begin position="1"/>
        <end position="41"/>
    </location>
</feature>
<dbReference type="Proteomes" id="UP000031668">
    <property type="component" value="Unassembled WGS sequence"/>
</dbReference>
<sequence length="125" mass="15019">MKSESWDGLIPKYKPKKMKKKTKIIKKRENTSFPPPQMPSKIDIQLETGEYFLKEHERRERKLQNRLQKQKEKAQSRKNTKDEIYEPGDEKSFGSPSSEDEHISRKKIQKNIKDIKSKMRYPKKQ</sequence>
<feature type="compositionally biased region" description="Basic residues" evidence="1">
    <location>
        <begin position="13"/>
        <end position="26"/>
    </location>
</feature>
<comment type="caution">
    <text evidence="2">The sequence shown here is derived from an EMBL/GenBank/DDBJ whole genome shotgun (WGS) entry which is preliminary data.</text>
</comment>
<organism evidence="2 3">
    <name type="scientific">Thelohanellus kitauei</name>
    <name type="common">Myxosporean</name>
    <dbReference type="NCBI Taxonomy" id="669202"/>
    <lineage>
        <taxon>Eukaryota</taxon>
        <taxon>Metazoa</taxon>
        <taxon>Cnidaria</taxon>
        <taxon>Myxozoa</taxon>
        <taxon>Myxosporea</taxon>
        <taxon>Bivalvulida</taxon>
        <taxon>Platysporina</taxon>
        <taxon>Myxobolidae</taxon>
        <taxon>Thelohanellus</taxon>
    </lineage>
</organism>
<proteinExistence type="predicted"/>
<dbReference type="OMA" id="YEPGDEK"/>
<dbReference type="OrthoDB" id="441223at2759"/>
<evidence type="ECO:0000313" key="3">
    <source>
        <dbReference type="Proteomes" id="UP000031668"/>
    </source>
</evidence>
<feature type="compositionally biased region" description="Basic and acidic residues" evidence="1">
    <location>
        <begin position="55"/>
        <end position="92"/>
    </location>
</feature>
<keyword evidence="3" id="KW-1185">Reference proteome</keyword>
<accession>A0A0C2IJ79</accession>
<gene>
    <name evidence="2" type="ORF">RF11_05237</name>
</gene>
<reference evidence="2 3" key="1">
    <citation type="journal article" date="2014" name="Genome Biol. Evol.">
        <title>The genome of the myxosporean Thelohanellus kitauei shows adaptations to nutrient acquisition within its fish host.</title>
        <authorList>
            <person name="Yang Y."/>
            <person name="Xiong J."/>
            <person name="Zhou Z."/>
            <person name="Huo F."/>
            <person name="Miao W."/>
            <person name="Ran C."/>
            <person name="Liu Y."/>
            <person name="Zhang J."/>
            <person name="Feng J."/>
            <person name="Wang M."/>
            <person name="Wang M."/>
            <person name="Wang L."/>
            <person name="Yao B."/>
        </authorList>
    </citation>
    <scope>NUCLEOTIDE SEQUENCE [LARGE SCALE GENOMIC DNA]</scope>
    <source>
        <strain evidence="2">Wuqing</strain>
    </source>
</reference>
<dbReference type="PANTHER" id="PTHR12581:SF0">
    <property type="entry name" value="KRR1 SMALL SUBUNIT PROCESSOME COMPONENT HOMOLOG"/>
    <property type="match status" value="1"/>
</dbReference>
<dbReference type="PANTHER" id="PTHR12581">
    <property type="entry name" value="HIV-1 REV BINDING PROTEIN 2, 3"/>
    <property type="match status" value="1"/>
</dbReference>
<dbReference type="InterPro" id="IPR024166">
    <property type="entry name" value="rRNA_assembly_KRR1"/>
</dbReference>
<evidence type="ECO:0000313" key="2">
    <source>
        <dbReference type="EMBL" id="KII65409.1"/>
    </source>
</evidence>
<dbReference type="GO" id="GO:0032040">
    <property type="term" value="C:small-subunit processome"/>
    <property type="evidence" value="ECO:0007669"/>
    <property type="project" value="TreeGrafter"/>
</dbReference>
<feature type="region of interest" description="Disordered" evidence="1">
    <location>
        <begin position="55"/>
        <end position="125"/>
    </location>
</feature>
<name>A0A0C2IJ79_THEKT</name>
<dbReference type="AlphaFoldDB" id="A0A0C2IJ79"/>
<dbReference type="EMBL" id="JWZT01003856">
    <property type="protein sequence ID" value="KII65409.1"/>
    <property type="molecule type" value="Genomic_DNA"/>
</dbReference>
<protein>
    <submittedName>
        <fullName evidence="2">KRR1 small subunit processome component</fullName>
    </submittedName>
</protein>